<sequence length="1195" mass="131940">MRRHLSRAWWLSVILLLLLALLLTAARVLLQSVDRWRPDLEAYLSQTLSAPVVIGQLHGQWNYAYPVLTVDRLDVRTPAASGPEGQLVLDRLTLELDPFASLLARAPIFNRFEAQGARMRWHQRSGAWLHRPGAAPEAPAREGISIAAWERLLAVLLQQPYAVIRDVELALVPEQGQSLVISPADIELENAPNKHRLSGLFRMPLLGEATEMAFVVETESVLEPNALDARYRVFFDMKHLGPELFRLFGREWGVEQLDLNTRIWSEFEHRRLQSAQAEVALSQLALTSPGVPYPQSARVDISVQPRGDHYQLQLERLQLAHEQARFELPLLMLQGSLPWSGRPDGVQAGIPELDIEALSSWLATAPGMPTAAAALLGELQVRGRLQQLSVDMPVGGNWQALQLTADLEQLQVSAWHGAPALVGVSGRLEAGMKSGRIDLDSTDFSMHFPELYPQHWNYQQAQGRIKWAVDQRGVRVGSEHLQLRNEHVNAGGRFSIDLPFDQSRQSELVLMIGMTDSDGRQAPVYTPADAVGQGLHRWLEQALKSGKLRQGGLLLRTGTRRLQQPTSPVVQLFFDIADGQLAYQPGWPAITAGDLYVLVRDAGVAININRAKLLQSDIPSGWVYLPPGEHTLQVETLLQGPVSDLDHILKQTPLAQLLGSPVQEWTLDRGQAKTRLSLAIPLVDSMTPAVEVTVALDQARLRRQTLEVSGISGELNYHQGTGLSADKLQGSFLGQPVQARIDTQEQNYRVQLQGQSEMTQLQQWLQLPILEASAGLAQWQAQLDLCREAQCPQLTVRSDLQGVGLTLPGILAKTADQPAPLALTLGLMPEVHVQALDLRLPADGIVPLQVRAAASGSEPLRVRLDHPQLSGEVALASSTQPLTLHLEHLQLDALMPAAESVANGVQPSSVPTPHQLTDPTAIARLPLTAVRIRDLWFDGKPLGEWRFRLQPAVDGLQVRDLEASLEQLTVRGELDWVQSETPYTATSLTLAGKDLGRLLKTWGYGRVMETEQLDGMLQLQWSGAPWQFAPDDLDGEFIFDLGNTRLIETTDSSNILRVFGILNFNSLARRLRLDFSDLFKKGISFDSINGHYRLENGVARTVKPLRLQGPSANMQLSGEVNLVTEQLNKSVEVTLPLSSNAPLAAVLLGAPQVAGAVFVIDKLIGDRLERFSTLSYRLSGHWDDPQLELQVIPEG</sequence>
<name>A0A2P8EYP2_9GAMM</name>
<evidence type="ECO:0000259" key="1">
    <source>
        <dbReference type="Pfam" id="PF13116"/>
    </source>
</evidence>
<reference evidence="2 3" key="1">
    <citation type="submission" date="2018-03" db="EMBL/GenBank/DDBJ databases">
        <title>Genomic Encyclopedia of Archaeal and Bacterial Type Strains, Phase II (KMG-II): from individual species to whole genera.</title>
        <authorList>
            <person name="Goeker M."/>
        </authorList>
    </citation>
    <scope>NUCLEOTIDE SEQUENCE [LARGE SCALE GENOMIC DNA]</scope>
    <source>
        <strain evidence="2 3">DSM 17586</strain>
    </source>
</reference>
<dbReference type="EMBL" id="PYGI01000007">
    <property type="protein sequence ID" value="PSL14586.1"/>
    <property type="molecule type" value="Genomic_DNA"/>
</dbReference>
<dbReference type="OrthoDB" id="9762238at2"/>
<dbReference type="InterPro" id="IPR025263">
    <property type="entry name" value="YhdP_central"/>
</dbReference>
<dbReference type="AlphaFoldDB" id="A0A2P8EYP2"/>
<dbReference type="InterPro" id="IPR011836">
    <property type="entry name" value="YhdP"/>
</dbReference>
<dbReference type="Pfam" id="PF13116">
    <property type="entry name" value="YhdP"/>
    <property type="match status" value="2"/>
</dbReference>
<gene>
    <name evidence="2" type="ORF">CLV44_10737</name>
</gene>
<evidence type="ECO:0000313" key="3">
    <source>
        <dbReference type="Proteomes" id="UP000242133"/>
    </source>
</evidence>
<dbReference type="Proteomes" id="UP000242133">
    <property type="component" value="Unassembled WGS sequence"/>
</dbReference>
<feature type="domain" description="YhdP central" evidence="1">
    <location>
        <begin position="831"/>
        <end position="1186"/>
    </location>
</feature>
<accession>A0A2P8EYP2</accession>
<dbReference type="PANTHER" id="PTHR38690">
    <property type="entry name" value="PROTEASE-RELATED"/>
    <property type="match status" value="1"/>
</dbReference>
<comment type="caution">
    <text evidence="2">The sequence shown here is derived from an EMBL/GenBank/DDBJ whole genome shotgun (WGS) entry which is preliminary data.</text>
</comment>
<keyword evidence="3" id="KW-1185">Reference proteome</keyword>
<dbReference type="RefSeq" id="WP_106591234.1">
    <property type="nucleotide sequence ID" value="NZ_PYGI01000007.1"/>
</dbReference>
<organism evidence="2 3">
    <name type="scientific">Marinobacterium halophilum</name>
    <dbReference type="NCBI Taxonomy" id="267374"/>
    <lineage>
        <taxon>Bacteria</taxon>
        <taxon>Pseudomonadati</taxon>
        <taxon>Pseudomonadota</taxon>
        <taxon>Gammaproteobacteria</taxon>
        <taxon>Oceanospirillales</taxon>
        <taxon>Oceanospirillaceae</taxon>
        <taxon>Marinobacterium</taxon>
    </lineage>
</organism>
<dbReference type="PANTHER" id="PTHR38690:SF1">
    <property type="entry name" value="PROTEASE"/>
    <property type="match status" value="1"/>
</dbReference>
<protein>
    <submittedName>
        <fullName evidence="2">Uncharacterized protein YhdP</fullName>
    </submittedName>
</protein>
<evidence type="ECO:0000313" key="2">
    <source>
        <dbReference type="EMBL" id="PSL14586.1"/>
    </source>
</evidence>
<feature type="domain" description="YhdP central" evidence="1">
    <location>
        <begin position="3"/>
        <end position="827"/>
    </location>
</feature>
<proteinExistence type="predicted"/>